<dbReference type="EMBL" id="JACWUN010000013">
    <property type="protein sequence ID" value="MBD1401250.1"/>
    <property type="molecule type" value="Genomic_DNA"/>
</dbReference>
<evidence type="ECO:0000256" key="1">
    <source>
        <dbReference type="ARBA" id="ARBA00005322"/>
    </source>
</evidence>
<reference evidence="11" key="1">
    <citation type="submission" date="2020-09" db="EMBL/GenBank/DDBJ databases">
        <title>Pelobacter alkaliphilus sp. nov., a novel anaerobic arsenate-reducing bacterium from terrestrial mud volcano.</title>
        <authorList>
            <person name="Khomyakova M.A."/>
            <person name="Merkel A.Y."/>
            <person name="Slobodkin A.I."/>
        </authorList>
    </citation>
    <scope>NUCLEOTIDE SEQUENCE</scope>
    <source>
        <strain evidence="11">M08fum</strain>
    </source>
</reference>
<dbReference type="GO" id="GO:0044781">
    <property type="term" value="P:bacterial-type flagellum organization"/>
    <property type="evidence" value="ECO:0007669"/>
    <property type="project" value="UniProtKB-KW"/>
</dbReference>
<evidence type="ECO:0000256" key="5">
    <source>
        <dbReference type="ARBA" id="ARBA00023015"/>
    </source>
</evidence>
<feature type="domain" description="Anti-sigma-28 factor FlgM C-terminal" evidence="10">
    <location>
        <begin position="36"/>
        <end position="89"/>
    </location>
</feature>
<gene>
    <name evidence="11" type="primary">flgM</name>
    <name evidence="11" type="ORF">ICT70_11240</name>
</gene>
<dbReference type="InterPro" id="IPR035890">
    <property type="entry name" value="Anti-sigma-28_factor_FlgM_sf"/>
</dbReference>
<keyword evidence="12" id="KW-1185">Reference proteome</keyword>
<dbReference type="InterPro" id="IPR031316">
    <property type="entry name" value="FlgM_C"/>
</dbReference>
<dbReference type="GO" id="GO:0045892">
    <property type="term" value="P:negative regulation of DNA-templated transcription"/>
    <property type="evidence" value="ECO:0007669"/>
    <property type="project" value="InterPro"/>
</dbReference>
<comment type="similarity">
    <text evidence="1">Belongs to the FlgM family.</text>
</comment>
<evidence type="ECO:0000313" key="11">
    <source>
        <dbReference type="EMBL" id="MBD1401250.1"/>
    </source>
</evidence>
<evidence type="ECO:0000313" key="12">
    <source>
        <dbReference type="Proteomes" id="UP000632828"/>
    </source>
</evidence>
<proteinExistence type="inferred from homology"/>
<evidence type="ECO:0000256" key="4">
    <source>
        <dbReference type="ARBA" id="ARBA00022795"/>
    </source>
</evidence>
<keyword evidence="11" id="KW-0969">Cilium</keyword>
<evidence type="ECO:0000256" key="9">
    <source>
        <dbReference type="SAM" id="MobiDB-lite"/>
    </source>
</evidence>
<evidence type="ECO:0000256" key="6">
    <source>
        <dbReference type="ARBA" id="ARBA00023163"/>
    </source>
</evidence>
<keyword evidence="11" id="KW-0966">Cell projection</keyword>
<evidence type="ECO:0000259" key="10">
    <source>
        <dbReference type="Pfam" id="PF04316"/>
    </source>
</evidence>
<keyword evidence="11" id="KW-0282">Flagellum</keyword>
<dbReference type="InterPro" id="IPR007412">
    <property type="entry name" value="FlgM"/>
</dbReference>
<dbReference type="Proteomes" id="UP000632828">
    <property type="component" value="Unassembled WGS sequence"/>
</dbReference>
<feature type="region of interest" description="Disordered" evidence="9">
    <location>
        <begin position="1"/>
        <end position="37"/>
    </location>
</feature>
<comment type="function">
    <text evidence="7">Responsible for the coupling of flagellin expression to flagellar assembly by preventing expression of the flagellin genes when a component of the middle class of proteins is defective. It negatively regulates flagellar genes by inhibiting the activity of FliA by directly binding to FliA.</text>
</comment>
<evidence type="ECO:0000256" key="8">
    <source>
        <dbReference type="ARBA" id="ARBA00030117"/>
    </source>
</evidence>
<sequence length="96" mass="10310">MVDRIVGHRGYGPVGQMGRTDKAANVKKNDGGKQTDRVDFSSALKDAEKVGAATSAQETARMDKIAALKSQIQDGSYKPDLNKVAASLLPFLMRES</sequence>
<evidence type="ECO:0000256" key="2">
    <source>
        <dbReference type="ARBA" id="ARBA00017823"/>
    </source>
</evidence>
<name>A0A8J6UIM1_9BACT</name>
<evidence type="ECO:0000256" key="3">
    <source>
        <dbReference type="ARBA" id="ARBA00022491"/>
    </source>
</evidence>
<dbReference type="SUPFAM" id="SSF101498">
    <property type="entry name" value="Anti-sigma factor FlgM"/>
    <property type="match status" value="1"/>
</dbReference>
<dbReference type="NCBIfam" id="TIGR03824">
    <property type="entry name" value="FlgM_jcvi"/>
    <property type="match status" value="1"/>
</dbReference>
<keyword evidence="5" id="KW-0805">Transcription regulation</keyword>
<evidence type="ECO:0000256" key="7">
    <source>
        <dbReference type="ARBA" id="ARBA00024739"/>
    </source>
</evidence>
<dbReference type="RefSeq" id="WP_191156657.1">
    <property type="nucleotide sequence ID" value="NZ_JACWUN010000013.1"/>
</dbReference>
<protein>
    <recommendedName>
        <fullName evidence="2">Negative regulator of flagellin synthesis</fullName>
    </recommendedName>
    <alternativeName>
        <fullName evidence="8">Anti-sigma-28 factor</fullName>
    </alternativeName>
</protein>
<keyword evidence="3" id="KW-0678">Repressor</keyword>
<keyword evidence="6" id="KW-0804">Transcription</keyword>
<comment type="caution">
    <text evidence="11">The sequence shown here is derived from an EMBL/GenBank/DDBJ whole genome shotgun (WGS) entry which is preliminary data.</text>
</comment>
<dbReference type="AlphaFoldDB" id="A0A8J6UIM1"/>
<keyword evidence="4" id="KW-1005">Bacterial flagellum biogenesis</keyword>
<dbReference type="Pfam" id="PF04316">
    <property type="entry name" value="FlgM"/>
    <property type="match status" value="1"/>
</dbReference>
<organism evidence="11 12">
    <name type="scientific">Pelovirga terrestris</name>
    <dbReference type="NCBI Taxonomy" id="2771352"/>
    <lineage>
        <taxon>Bacteria</taxon>
        <taxon>Pseudomonadati</taxon>
        <taxon>Thermodesulfobacteriota</taxon>
        <taxon>Desulfuromonadia</taxon>
        <taxon>Geobacterales</taxon>
        <taxon>Geobacteraceae</taxon>
        <taxon>Pelovirga</taxon>
    </lineage>
</organism>
<accession>A0A8J6UIM1</accession>
<feature type="compositionally biased region" description="Basic and acidic residues" evidence="9">
    <location>
        <begin position="19"/>
        <end position="37"/>
    </location>
</feature>